<dbReference type="KEGG" id="crw:CROST_027530"/>
<dbReference type="EMBL" id="CP096983">
    <property type="protein sequence ID" value="URZ12036.1"/>
    <property type="molecule type" value="Genomic_DNA"/>
</dbReference>
<dbReference type="Proteomes" id="UP000190951">
    <property type="component" value="Chromosome"/>
</dbReference>
<dbReference type="STRING" id="84029.CROST_46420"/>
<reference evidence="1 2" key="1">
    <citation type="submission" date="2022-04" db="EMBL/GenBank/DDBJ databases">
        <title>Genome sequence of C. roseum typestrain.</title>
        <authorList>
            <person name="Poehlein A."/>
            <person name="Schoch T."/>
            <person name="Duerre P."/>
            <person name="Daniel R."/>
        </authorList>
    </citation>
    <scope>NUCLEOTIDE SEQUENCE [LARGE SCALE GENOMIC DNA]</scope>
    <source>
        <strain evidence="1 2">DSM 7320</strain>
    </source>
</reference>
<dbReference type="RefSeq" id="WP_077832064.1">
    <property type="nucleotide sequence ID" value="NZ_CP096983.1"/>
</dbReference>
<evidence type="ECO:0000313" key="2">
    <source>
        <dbReference type="Proteomes" id="UP000190951"/>
    </source>
</evidence>
<keyword evidence="2" id="KW-1185">Reference proteome</keyword>
<dbReference type="AlphaFoldDB" id="A0A1S8KWW6"/>
<accession>A0A1S8KWW6</accession>
<evidence type="ECO:0000313" key="1">
    <source>
        <dbReference type="EMBL" id="URZ12036.1"/>
    </source>
</evidence>
<proteinExistence type="predicted"/>
<protein>
    <submittedName>
        <fullName evidence="1">Uncharacterized protein</fullName>
    </submittedName>
</protein>
<name>A0A1S8KWW6_9CLOT</name>
<sequence length="162" mass="19614">MGLSGVILKDRRDFSPEELLRDVMTAVFRANLNLSLGTSNRYDKNGRFKHAHINISSKGFDIDEEDRFIFEIFRLHKKFINEEWDEEFDYIDSKQKLYNVAIIDEVADNKSVIFKFAYEYLKLNPKDYIWFEDDFAFNFQDMEKLRKLPYDEYWCYKNPKNI</sequence>
<organism evidence="1 2">
    <name type="scientific">Clostridium felsineum</name>
    <dbReference type="NCBI Taxonomy" id="36839"/>
    <lineage>
        <taxon>Bacteria</taxon>
        <taxon>Bacillati</taxon>
        <taxon>Bacillota</taxon>
        <taxon>Clostridia</taxon>
        <taxon>Eubacteriales</taxon>
        <taxon>Clostridiaceae</taxon>
        <taxon>Clostridium</taxon>
    </lineage>
</organism>
<gene>
    <name evidence="1" type="ORF">CROST_027530</name>
</gene>